<keyword evidence="4 5" id="KW-0472">Membrane</keyword>
<reference evidence="7 8" key="1">
    <citation type="submission" date="2014-08" db="EMBL/GenBank/DDBJ databases">
        <authorList>
            <person name="Wibberg D."/>
        </authorList>
    </citation>
    <scope>NUCLEOTIDE SEQUENCE [LARGE SCALE GENOMIC DNA]</scope>
    <source>
        <strain evidence="8">ING2-E5B</strain>
    </source>
</reference>
<dbReference type="GO" id="GO:0030416">
    <property type="term" value="P:methylamine metabolic process"/>
    <property type="evidence" value="ECO:0007669"/>
    <property type="project" value="InterPro"/>
</dbReference>
<feature type="transmembrane region" description="Helical" evidence="5">
    <location>
        <begin position="52"/>
        <end position="75"/>
    </location>
</feature>
<dbReference type="EMBL" id="LN515532">
    <property type="protein sequence ID" value="CEA15513.1"/>
    <property type="molecule type" value="Genomic_DNA"/>
</dbReference>
<evidence type="ECO:0000256" key="5">
    <source>
        <dbReference type="SAM" id="Phobius"/>
    </source>
</evidence>
<dbReference type="AlphaFoldDB" id="A0A098BZB6"/>
<evidence type="ECO:0000256" key="3">
    <source>
        <dbReference type="ARBA" id="ARBA00022989"/>
    </source>
</evidence>
<dbReference type="Pfam" id="PF07291">
    <property type="entry name" value="MauE"/>
    <property type="match status" value="1"/>
</dbReference>
<dbReference type="Proteomes" id="UP000032417">
    <property type="component" value="Chromosome 1"/>
</dbReference>
<keyword evidence="3 5" id="KW-1133">Transmembrane helix</keyword>
<evidence type="ECO:0000256" key="2">
    <source>
        <dbReference type="ARBA" id="ARBA00022692"/>
    </source>
</evidence>
<dbReference type="InterPro" id="IPR009908">
    <property type="entry name" value="Methylamine_util_MauE"/>
</dbReference>
<dbReference type="KEGG" id="pbt:ING2E5B_0746"/>
<organism evidence="7 8">
    <name type="scientific">Fermentimonas caenicola</name>
    <dbReference type="NCBI Taxonomy" id="1562970"/>
    <lineage>
        <taxon>Bacteria</taxon>
        <taxon>Pseudomonadati</taxon>
        <taxon>Bacteroidota</taxon>
        <taxon>Bacteroidia</taxon>
        <taxon>Bacteroidales</taxon>
        <taxon>Dysgonomonadaceae</taxon>
        <taxon>Fermentimonas</taxon>
    </lineage>
</organism>
<name>A0A098BZB6_9BACT</name>
<dbReference type="NCBIfam" id="NF045576">
    <property type="entry name" value="BT_3928_fam"/>
    <property type="match status" value="1"/>
</dbReference>
<feature type="domain" description="Methylamine utilisation protein MauE" evidence="6">
    <location>
        <begin position="9"/>
        <end position="140"/>
    </location>
</feature>
<proteinExistence type="predicted"/>
<evidence type="ECO:0000313" key="7">
    <source>
        <dbReference type="EMBL" id="CEA15513.1"/>
    </source>
</evidence>
<feature type="transmembrane region" description="Helical" evidence="5">
    <location>
        <begin position="87"/>
        <end position="104"/>
    </location>
</feature>
<feature type="transmembrane region" description="Helical" evidence="5">
    <location>
        <begin position="155"/>
        <end position="175"/>
    </location>
</feature>
<feature type="transmembrane region" description="Helical" evidence="5">
    <location>
        <begin position="12"/>
        <end position="32"/>
    </location>
</feature>
<sequence length="415" mass="47127">MKQKIVLEKIIVELSRVIVGATFAFSGFVKAVDPLGFTYKMQDYLISLNLEGLFSIALPLAIIMVVAEFVLGVFLLLGINSKVTTRLIGLFMVFFTPLTFWIALTNPVADCGCFGDALVISNWVSFYKNIILFAGIAFLVIKWKKITPLFSAKKAIIASFFIILYGLLFSLHNTYNLPIIDFRPYKIGANIPDQMFVDPDKADIYETIFIYSKDGVEKEFSESDYPWNDSSWIFIDMETRLVKEGIKPAIEDFAIESLYLDESGEWNVGGDITDLILSDTTYTFIMVSYSLEKMSERYLPRFNDIVNYADEKGYPFYLLTASSTNSVKEWEAKHNTGVQFCHADERTLKTMIRANPGLMLIKEGTVINKWDDSKVPSPENLLIKKPDQGKGTELLISIILFFVPLLILKVSYRKK</sequence>
<accession>A0A098BZB6</accession>
<gene>
    <name evidence="7" type="ORF">ING2E5B_0746</name>
</gene>
<dbReference type="HOGENOM" id="CLU_041394_0_0_10"/>
<evidence type="ECO:0000313" key="8">
    <source>
        <dbReference type="Proteomes" id="UP000032417"/>
    </source>
</evidence>
<comment type="subcellular location">
    <subcellularLocation>
        <location evidence="1">Membrane</location>
        <topology evidence="1">Multi-pass membrane protein</topology>
    </subcellularLocation>
</comment>
<dbReference type="GO" id="GO:0016020">
    <property type="term" value="C:membrane"/>
    <property type="evidence" value="ECO:0007669"/>
    <property type="project" value="UniProtKB-SubCell"/>
</dbReference>
<evidence type="ECO:0000256" key="4">
    <source>
        <dbReference type="ARBA" id="ARBA00023136"/>
    </source>
</evidence>
<feature type="transmembrane region" description="Helical" evidence="5">
    <location>
        <begin position="394"/>
        <end position="412"/>
    </location>
</feature>
<dbReference type="STRING" id="1562970.ING2E5B_0746"/>
<protein>
    <recommendedName>
        <fullName evidence="6">Methylamine utilisation protein MauE domain-containing protein</fullName>
    </recommendedName>
</protein>
<evidence type="ECO:0000256" key="1">
    <source>
        <dbReference type="ARBA" id="ARBA00004141"/>
    </source>
</evidence>
<feature type="transmembrane region" description="Helical" evidence="5">
    <location>
        <begin position="124"/>
        <end position="143"/>
    </location>
</feature>
<keyword evidence="8" id="KW-1185">Reference proteome</keyword>
<dbReference type="PATRIC" id="fig|1562970.3.peg.745"/>
<keyword evidence="2 5" id="KW-0812">Transmembrane</keyword>
<evidence type="ECO:0000259" key="6">
    <source>
        <dbReference type="Pfam" id="PF07291"/>
    </source>
</evidence>